<feature type="transmembrane region" description="Helical" evidence="1">
    <location>
        <begin position="612"/>
        <end position="629"/>
    </location>
</feature>
<keyword evidence="1" id="KW-0812">Transmembrane</keyword>
<dbReference type="RefSeq" id="XP_004254093.1">
    <property type="nucleotide sequence ID" value="XM_004254045.1"/>
</dbReference>
<feature type="transmembrane region" description="Helical" evidence="1">
    <location>
        <begin position="12"/>
        <end position="35"/>
    </location>
</feature>
<dbReference type="VEuPathDB" id="AmoebaDB:EIN_095790"/>
<organism evidence="2 3">
    <name type="scientific">Entamoeba invadens IP1</name>
    <dbReference type="NCBI Taxonomy" id="370355"/>
    <lineage>
        <taxon>Eukaryota</taxon>
        <taxon>Amoebozoa</taxon>
        <taxon>Evosea</taxon>
        <taxon>Archamoebae</taxon>
        <taxon>Mastigamoebida</taxon>
        <taxon>Entamoebidae</taxon>
        <taxon>Entamoeba</taxon>
    </lineage>
</organism>
<name>A0A0A1U0B4_ENTIV</name>
<dbReference type="Gene3D" id="3.60.21.10">
    <property type="match status" value="1"/>
</dbReference>
<evidence type="ECO:0000313" key="3">
    <source>
        <dbReference type="Proteomes" id="UP000014680"/>
    </source>
</evidence>
<evidence type="ECO:0000313" key="2">
    <source>
        <dbReference type="EMBL" id="ELP87322.1"/>
    </source>
</evidence>
<dbReference type="OrthoDB" id="27234at2759"/>
<dbReference type="KEGG" id="eiv:EIN_095790"/>
<dbReference type="PANTHER" id="PTHR14795:SF0">
    <property type="entry name" value="TRANSMEMBRANE PROTEIN 62"/>
    <property type="match status" value="1"/>
</dbReference>
<keyword evidence="3" id="KW-1185">Reference proteome</keyword>
<protein>
    <submittedName>
        <fullName evidence="2">Uncharacterized protein</fullName>
    </submittedName>
</protein>
<dbReference type="InterPro" id="IPR029052">
    <property type="entry name" value="Metallo-depent_PP-like"/>
</dbReference>
<evidence type="ECO:0000256" key="1">
    <source>
        <dbReference type="SAM" id="Phobius"/>
    </source>
</evidence>
<feature type="transmembrane region" description="Helical" evidence="1">
    <location>
        <begin position="446"/>
        <end position="469"/>
    </location>
</feature>
<proteinExistence type="predicted"/>
<gene>
    <name evidence="2" type="ORF">EIN_095790</name>
</gene>
<sequence>MKRCEIIYEVLDMVLFVGVWVGMFLLILFVFYPALPPKVTPQTEVPPQSEDYFTIVQISDPHYSKFWIGNGINRMKLFCKYSIPAVLPEAVILTGDLTKGQREPSTNYPMQFAEEWEGYRMSIDNVCKQYFCALDNNTLTYANLPQKKLLAEDDQSLEEPDCFKRRWVDTRGNHDSDGMLTGEETKNMAKKYLVNKGEKLLIRDFEKDNQTIRIILVDMFQDTSMPVDCEGVITLAQYNDIKKAILEKNTTHTILAGHYPIHNVAVEENDTLLNCLRRDFNGNLPFSMYWSGHYHQSDLQVYHKGGIREVQCPTMENRRFHLYLFKDGFIYDKDVQIYSNDALLLKPTPQKFYNHKTKFEVVNNFKYFEGVVLSDEKVANVTLTINGERYCDMHQVGDKKLYQCESADFFKKNVQIFSAKMEVTLVGGSRVVDEQLMEEKFTYRKYILSTSMFVLVKIVFFFIEIRLVLCSMVGGLICRLQPFKYITHFFPFTFIRKYRKMPLPYLLVFLALVLYEHFGYLIIGDMGLAQNIFLMQRIVLVGARSTPFHTTRLGIFCFIIGMTWYACYGVAMNCMKRYIAGSITLGPIMVCTGIFIRMLIFGASKWIIAESPLFYIIGLLVCMLIWSRYARPLTVKPKKAMSLNKVIVV</sequence>
<accession>A0A0A1U0B4</accession>
<dbReference type="OMA" id="WWISHAI"/>
<feature type="transmembrane region" description="Helical" evidence="1">
    <location>
        <begin position="553"/>
        <end position="571"/>
    </location>
</feature>
<dbReference type="AlphaFoldDB" id="A0A0A1U0B4"/>
<reference evidence="2 3" key="1">
    <citation type="submission" date="2012-10" db="EMBL/GenBank/DDBJ databases">
        <authorList>
            <person name="Zafar N."/>
            <person name="Inman J."/>
            <person name="Hall N."/>
            <person name="Lorenzi H."/>
            <person name="Caler E."/>
        </authorList>
    </citation>
    <scope>NUCLEOTIDE SEQUENCE [LARGE SCALE GENOMIC DNA]</scope>
    <source>
        <strain evidence="2 3">IP1</strain>
    </source>
</reference>
<dbReference type="GeneID" id="14886266"/>
<dbReference type="Proteomes" id="UP000014680">
    <property type="component" value="Unassembled WGS sequence"/>
</dbReference>
<feature type="transmembrane region" description="Helical" evidence="1">
    <location>
        <begin position="578"/>
        <end position="600"/>
    </location>
</feature>
<feature type="transmembrane region" description="Helical" evidence="1">
    <location>
        <begin position="503"/>
        <end position="523"/>
    </location>
</feature>
<keyword evidence="1" id="KW-0472">Membrane</keyword>
<dbReference type="PANTHER" id="PTHR14795">
    <property type="entry name" value="HELICASE RELATED"/>
    <property type="match status" value="1"/>
</dbReference>
<keyword evidence="1" id="KW-1133">Transmembrane helix</keyword>
<dbReference type="EMBL" id="KB206860">
    <property type="protein sequence ID" value="ELP87322.1"/>
    <property type="molecule type" value="Genomic_DNA"/>
</dbReference>
<dbReference type="SUPFAM" id="SSF56300">
    <property type="entry name" value="Metallo-dependent phosphatases"/>
    <property type="match status" value="1"/>
</dbReference>